<dbReference type="Proteomes" id="UP001164746">
    <property type="component" value="Chromosome 6"/>
</dbReference>
<accession>A0ABY7EH17</accession>
<dbReference type="PROSITE" id="PS00892">
    <property type="entry name" value="HIT_1"/>
    <property type="match status" value="1"/>
</dbReference>
<dbReference type="InterPro" id="IPR011146">
    <property type="entry name" value="HIT-like"/>
</dbReference>
<dbReference type="CDD" id="cd01276">
    <property type="entry name" value="PKCI_related"/>
    <property type="match status" value="1"/>
</dbReference>
<evidence type="ECO:0000259" key="2">
    <source>
        <dbReference type="PROSITE" id="PS51084"/>
    </source>
</evidence>
<protein>
    <submittedName>
        <fullName evidence="3">HINT2-like protein</fullName>
    </submittedName>
</protein>
<feature type="short sequence motif" description="Histidine triad motif" evidence="1">
    <location>
        <begin position="156"/>
        <end position="160"/>
    </location>
</feature>
<keyword evidence="4" id="KW-1185">Reference proteome</keyword>
<evidence type="ECO:0000313" key="3">
    <source>
        <dbReference type="EMBL" id="WAR09283.1"/>
    </source>
</evidence>
<sequence length="172" mass="18577">MLSAVVRNLARKSRLTNVHTTVKNLTAVTLTLRILMSKEMSSGSSGGDEVSKAQTAQPSAQPTIFSKIIDKTIPADILYEDDQCLAFSDVSPEAPVHFLVIPKKPLTGVGAAGPEDQMLLGHLLLVAKKVADQKKLEKGYRIVINNGPDGAQSVYHLHLHIMGGRQMTWPPG</sequence>
<dbReference type="EMBL" id="CP111017">
    <property type="protein sequence ID" value="WAR09283.1"/>
    <property type="molecule type" value="Genomic_DNA"/>
</dbReference>
<dbReference type="Pfam" id="PF01230">
    <property type="entry name" value="HIT"/>
    <property type="match status" value="1"/>
</dbReference>
<dbReference type="SUPFAM" id="SSF54197">
    <property type="entry name" value="HIT-like"/>
    <property type="match status" value="1"/>
</dbReference>
<dbReference type="InterPro" id="IPR036265">
    <property type="entry name" value="HIT-like_sf"/>
</dbReference>
<dbReference type="Gene3D" id="3.30.428.10">
    <property type="entry name" value="HIT-like"/>
    <property type="match status" value="1"/>
</dbReference>
<evidence type="ECO:0000313" key="4">
    <source>
        <dbReference type="Proteomes" id="UP001164746"/>
    </source>
</evidence>
<feature type="domain" description="HIT" evidence="2">
    <location>
        <begin position="64"/>
        <end position="172"/>
    </location>
</feature>
<dbReference type="PANTHER" id="PTHR23089">
    <property type="entry name" value="HISTIDINE TRIAD HIT PROTEIN"/>
    <property type="match status" value="1"/>
</dbReference>
<gene>
    <name evidence="3" type="ORF">MAR_019241</name>
</gene>
<evidence type="ECO:0000256" key="1">
    <source>
        <dbReference type="PROSITE-ProRule" id="PRU00464"/>
    </source>
</evidence>
<organism evidence="3 4">
    <name type="scientific">Mya arenaria</name>
    <name type="common">Soft-shell clam</name>
    <dbReference type="NCBI Taxonomy" id="6604"/>
    <lineage>
        <taxon>Eukaryota</taxon>
        <taxon>Metazoa</taxon>
        <taxon>Spiralia</taxon>
        <taxon>Lophotrochozoa</taxon>
        <taxon>Mollusca</taxon>
        <taxon>Bivalvia</taxon>
        <taxon>Autobranchia</taxon>
        <taxon>Heteroconchia</taxon>
        <taxon>Euheterodonta</taxon>
        <taxon>Imparidentia</taxon>
        <taxon>Neoheterodontei</taxon>
        <taxon>Myida</taxon>
        <taxon>Myoidea</taxon>
        <taxon>Myidae</taxon>
        <taxon>Mya</taxon>
    </lineage>
</organism>
<proteinExistence type="predicted"/>
<dbReference type="PROSITE" id="PS51084">
    <property type="entry name" value="HIT_2"/>
    <property type="match status" value="1"/>
</dbReference>
<dbReference type="PRINTS" id="PR00332">
    <property type="entry name" value="HISTRIAD"/>
</dbReference>
<dbReference type="InterPro" id="IPR001310">
    <property type="entry name" value="Histidine_triad_HIT"/>
</dbReference>
<reference evidence="3" key="1">
    <citation type="submission" date="2022-11" db="EMBL/GenBank/DDBJ databases">
        <title>Centuries of genome instability and evolution in soft-shell clam transmissible cancer (bioRxiv).</title>
        <authorList>
            <person name="Hart S.F.M."/>
            <person name="Yonemitsu M.A."/>
            <person name="Giersch R.M."/>
            <person name="Beal B.F."/>
            <person name="Arriagada G."/>
            <person name="Davis B.W."/>
            <person name="Ostrander E.A."/>
            <person name="Goff S.P."/>
            <person name="Metzger M.J."/>
        </authorList>
    </citation>
    <scope>NUCLEOTIDE SEQUENCE</scope>
    <source>
        <strain evidence="3">MELC-2E11</strain>
        <tissue evidence="3">Siphon/mantle</tissue>
    </source>
</reference>
<name>A0ABY7EH17_MYAAR</name>
<dbReference type="InterPro" id="IPR019808">
    <property type="entry name" value="Histidine_triad_CS"/>
</dbReference>